<dbReference type="EMBL" id="CAFBIZ010000169">
    <property type="protein sequence ID" value="CAB4851404.1"/>
    <property type="molecule type" value="Genomic_DNA"/>
</dbReference>
<protein>
    <submittedName>
        <fullName evidence="1">Unannotated protein</fullName>
    </submittedName>
</protein>
<dbReference type="AlphaFoldDB" id="A0A6J7C2L7"/>
<proteinExistence type="predicted"/>
<name>A0A6J7C2L7_9ZZZZ</name>
<reference evidence="1" key="1">
    <citation type="submission" date="2020-05" db="EMBL/GenBank/DDBJ databases">
        <authorList>
            <person name="Chiriac C."/>
            <person name="Salcher M."/>
            <person name="Ghai R."/>
            <person name="Kavagutti S V."/>
        </authorList>
    </citation>
    <scope>NUCLEOTIDE SEQUENCE</scope>
</reference>
<gene>
    <name evidence="1" type="ORF">UFOPK3268_01245</name>
</gene>
<sequence>MEARLGEPSLAQVELALAREKSVAQKWPGCLKATALHHLTGSGKEHLGDEIGVAHEVDVLPGHVDVGDRSVCSGGRLEDPIWSIAAGQQRKDDPDP</sequence>
<evidence type="ECO:0000313" key="1">
    <source>
        <dbReference type="EMBL" id="CAB4851404.1"/>
    </source>
</evidence>
<accession>A0A6J7C2L7</accession>
<organism evidence="1">
    <name type="scientific">freshwater metagenome</name>
    <dbReference type="NCBI Taxonomy" id="449393"/>
    <lineage>
        <taxon>unclassified sequences</taxon>
        <taxon>metagenomes</taxon>
        <taxon>ecological metagenomes</taxon>
    </lineage>
</organism>